<sequence>MNDLLAALRDAIGADNVLVGRSDLERYETDGRQHAGRALAVVRPAMTSEVSAILRLAAQHDVAVIAQGARTGLVGAGLADDRGEMLILSLERLSRVVEIDAANRSVTAQGGALLSTINAAAHEDGLFFPIDLGADPSVGGMIAANTGGARFLRYGDVRRNLLGLEIVLADGAGTVLELGGALWKNNVGVDLKQLVAGTSGAFGVVTRATLALQPRPAAQVTALVALRRADAATGLAALLEAHFGTLITAFEGMSANALAAAFAHVSRLRNPFRGPIPPYAVLIELSSGPVLGEDALEQALGEALAGLIDDAGSAIIDIAVDRRDALWAIRHAIPEGLRASGQVVACDIALRRGDVMRFRDEVAAGVAARWPEFAVCDFGHIGDGGLHFNLVWPRAAGALDPAVGEAVRDYVFATVVEKFGGSFSAEHGIGPRNIKHYTRFVPEGVRRVSGQIQQLLAPQRLGRVDFGSTSI</sequence>
<dbReference type="InterPro" id="IPR006094">
    <property type="entry name" value="Oxid_FAD_bind_N"/>
</dbReference>
<dbReference type="Gene3D" id="3.30.43.10">
    <property type="entry name" value="Uridine Diphospho-n-acetylenolpyruvylglucosamine Reductase, domain 2"/>
    <property type="match status" value="1"/>
</dbReference>
<keyword evidence="2" id="KW-0285">Flavoprotein</keyword>
<reference evidence="6" key="1">
    <citation type="submission" date="2022-06" db="EMBL/GenBank/DDBJ databases">
        <title>Sphingomonas sp. nov. isolated from rhizosphere soil of tomato.</title>
        <authorList>
            <person name="Dong H."/>
            <person name="Gao R."/>
        </authorList>
    </citation>
    <scope>NUCLEOTIDE SEQUENCE</scope>
    <source>
        <strain evidence="6">MMSM24</strain>
    </source>
</reference>
<dbReference type="InterPro" id="IPR036318">
    <property type="entry name" value="FAD-bd_PCMH-like_sf"/>
</dbReference>
<dbReference type="Pfam" id="PF02913">
    <property type="entry name" value="FAD-oxidase_C"/>
    <property type="match status" value="1"/>
</dbReference>
<dbReference type="Proteomes" id="UP001165565">
    <property type="component" value="Unassembled WGS sequence"/>
</dbReference>
<dbReference type="InterPro" id="IPR004113">
    <property type="entry name" value="FAD-bd_oxidored_4_C"/>
</dbReference>
<dbReference type="GO" id="GO:0016491">
    <property type="term" value="F:oxidoreductase activity"/>
    <property type="evidence" value="ECO:0007669"/>
    <property type="project" value="UniProtKB-KW"/>
</dbReference>
<organism evidence="6 7">
    <name type="scientific">Sphingomonas lycopersici</name>
    <dbReference type="NCBI Taxonomy" id="2951807"/>
    <lineage>
        <taxon>Bacteria</taxon>
        <taxon>Pseudomonadati</taxon>
        <taxon>Pseudomonadota</taxon>
        <taxon>Alphaproteobacteria</taxon>
        <taxon>Sphingomonadales</taxon>
        <taxon>Sphingomonadaceae</taxon>
        <taxon>Sphingomonas</taxon>
    </lineage>
</organism>
<evidence type="ECO:0000313" key="7">
    <source>
        <dbReference type="Proteomes" id="UP001165565"/>
    </source>
</evidence>
<dbReference type="InterPro" id="IPR051264">
    <property type="entry name" value="FAD-oxidored/transferase_4"/>
</dbReference>
<evidence type="ECO:0000256" key="2">
    <source>
        <dbReference type="ARBA" id="ARBA00022630"/>
    </source>
</evidence>
<dbReference type="PANTHER" id="PTHR43716">
    <property type="entry name" value="D-2-HYDROXYGLUTARATE DEHYDROGENASE, MITOCHONDRIAL"/>
    <property type="match status" value="1"/>
</dbReference>
<accession>A0AA41Z339</accession>
<keyword evidence="4" id="KW-0560">Oxidoreductase</keyword>
<dbReference type="RefSeq" id="WP_265267217.1">
    <property type="nucleotide sequence ID" value="NZ_JANFAV010000001.1"/>
</dbReference>
<dbReference type="InterPro" id="IPR016164">
    <property type="entry name" value="FAD-linked_Oxase-like_C"/>
</dbReference>
<dbReference type="Pfam" id="PF01565">
    <property type="entry name" value="FAD_binding_4"/>
    <property type="match status" value="1"/>
</dbReference>
<feature type="domain" description="FAD-binding PCMH-type" evidence="5">
    <location>
        <begin position="34"/>
        <end position="215"/>
    </location>
</feature>
<dbReference type="SUPFAM" id="SSF56176">
    <property type="entry name" value="FAD-binding/transporter-associated domain-like"/>
    <property type="match status" value="1"/>
</dbReference>
<name>A0AA41Z339_9SPHN</name>
<evidence type="ECO:0000313" key="6">
    <source>
        <dbReference type="EMBL" id="MCW6533167.1"/>
    </source>
</evidence>
<dbReference type="Gene3D" id="3.30.465.10">
    <property type="match status" value="1"/>
</dbReference>
<evidence type="ECO:0000256" key="3">
    <source>
        <dbReference type="ARBA" id="ARBA00022827"/>
    </source>
</evidence>
<dbReference type="AlphaFoldDB" id="A0AA41Z339"/>
<dbReference type="InterPro" id="IPR016169">
    <property type="entry name" value="FAD-bd_PCMH_sub2"/>
</dbReference>
<dbReference type="GO" id="GO:0022904">
    <property type="term" value="P:respiratory electron transport chain"/>
    <property type="evidence" value="ECO:0007669"/>
    <property type="project" value="TreeGrafter"/>
</dbReference>
<evidence type="ECO:0000259" key="5">
    <source>
        <dbReference type="PROSITE" id="PS51387"/>
    </source>
</evidence>
<dbReference type="Gene3D" id="3.30.70.2740">
    <property type="match status" value="1"/>
</dbReference>
<proteinExistence type="predicted"/>
<dbReference type="EMBL" id="JANFAV010000001">
    <property type="protein sequence ID" value="MCW6533167.1"/>
    <property type="molecule type" value="Genomic_DNA"/>
</dbReference>
<evidence type="ECO:0000256" key="4">
    <source>
        <dbReference type="ARBA" id="ARBA00023002"/>
    </source>
</evidence>
<dbReference type="InterPro" id="IPR016166">
    <property type="entry name" value="FAD-bd_PCMH"/>
</dbReference>
<comment type="cofactor">
    <cofactor evidence="1">
        <name>FAD</name>
        <dbReference type="ChEBI" id="CHEBI:57692"/>
    </cofactor>
</comment>
<dbReference type="GO" id="GO:0071949">
    <property type="term" value="F:FAD binding"/>
    <property type="evidence" value="ECO:0007669"/>
    <property type="project" value="InterPro"/>
</dbReference>
<dbReference type="PANTHER" id="PTHR43716:SF1">
    <property type="entry name" value="D-2-HYDROXYGLUTARATE DEHYDROGENASE, MITOCHONDRIAL"/>
    <property type="match status" value="1"/>
</dbReference>
<dbReference type="Gene3D" id="3.30.70.2190">
    <property type="match status" value="1"/>
</dbReference>
<dbReference type="PROSITE" id="PS51387">
    <property type="entry name" value="FAD_PCMH"/>
    <property type="match status" value="1"/>
</dbReference>
<comment type="caution">
    <text evidence="6">The sequence shown here is derived from an EMBL/GenBank/DDBJ whole genome shotgun (WGS) entry which is preliminary data.</text>
</comment>
<keyword evidence="7" id="KW-1185">Reference proteome</keyword>
<keyword evidence="3" id="KW-0274">FAD</keyword>
<evidence type="ECO:0000256" key="1">
    <source>
        <dbReference type="ARBA" id="ARBA00001974"/>
    </source>
</evidence>
<dbReference type="SUPFAM" id="SSF55103">
    <property type="entry name" value="FAD-linked oxidases, C-terminal domain"/>
    <property type="match status" value="1"/>
</dbReference>
<protein>
    <submittedName>
        <fullName evidence="6">FAD-binding oxidoreductase</fullName>
    </submittedName>
</protein>
<dbReference type="InterPro" id="IPR016167">
    <property type="entry name" value="FAD-bd_PCMH_sub1"/>
</dbReference>
<gene>
    <name evidence="6" type="ORF">NEE01_00060</name>
</gene>